<dbReference type="OrthoDB" id="9812645at2"/>
<dbReference type="eggNOG" id="COG1802">
    <property type="taxonomic scope" value="Bacteria"/>
</dbReference>
<evidence type="ECO:0000256" key="4">
    <source>
        <dbReference type="SAM" id="Coils"/>
    </source>
</evidence>
<dbReference type="Gene3D" id="1.20.120.530">
    <property type="entry name" value="GntR ligand-binding domain-like"/>
    <property type="match status" value="1"/>
</dbReference>
<dbReference type="Proteomes" id="UP000002222">
    <property type="component" value="Chromosome"/>
</dbReference>
<dbReference type="RefSeq" id="WP_012855817.1">
    <property type="nucleotide sequence ID" value="NC_013512.1"/>
</dbReference>
<evidence type="ECO:0000259" key="5">
    <source>
        <dbReference type="PROSITE" id="PS50949"/>
    </source>
</evidence>
<evidence type="ECO:0000313" key="6">
    <source>
        <dbReference type="EMBL" id="ACZ11051.1"/>
    </source>
</evidence>
<dbReference type="SMART" id="SM00895">
    <property type="entry name" value="FCD"/>
    <property type="match status" value="1"/>
</dbReference>
<dbReference type="Gene3D" id="1.10.10.10">
    <property type="entry name" value="Winged helix-like DNA-binding domain superfamily/Winged helix DNA-binding domain"/>
    <property type="match status" value="1"/>
</dbReference>
<dbReference type="HOGENOM" id="CLU_017584_5_5_7"/>
<dbReference type="InterPro" id="IPR008920">
    <property type="entry name" value="TF_FadR/GntR_C"/>
</dbReference>
<organism evidence="6 7">
    <name type="scientific">Sulfurospirillum deleyianum (strain ATCC 51133 / DSM 6946 / 5175)</name>
    <dbReference type="NCBI Taxonomy" id="525898"/>
    <lineage>
        <taxon>Bacteria</taxon>
        <taxon>Pseudomonadati</taxon>
        <taxon>Campylobacterota</taxon>
        <taxon>Epsilonproteobacteria</taxon>
        <taxon>Campylobacterales</taxon>
        <taxon>Sulfurospirillaceae</taxon>
        <taxon>Sulfurospirillum</taxon>
    </lineage>
</organism>
<keyword evidence="3" id="KW-0804">Transcription</keyword>
<dbReference type="GO" id="GO:0003700">
    <property type="term" value="F:DNA-binding transcription factor activity"/>
    <property type="evidence" value="ECO:0007669"/>
    <property type="project" value="InterPro"/>
</dbReference>
<feature type="coiled-coil region" evidence="4">
    <location>
        <begin position="98"/>
        <end position="125"/>
    </location>
</feature>
<evidence type="ECO:0000256" key="3">
    <source>
        <dbReference type="ARBA" id="ARBA00023163"/>
    </source>
</evidence>
<dbReference type="AlphaFoldDB" id="D1B0Q7"/>
<dbReference type="SUPFAM" id="SSF48008">
    <property type="entry name" value="GntR ligand-binding domain-like"/>
    <property type="match status" value="1"/>
</dbReference>
<dbReference type="GO" id="GO:0003677">
    <property type="term" value="F:DNA binding"/>
    <property type="evidence" value="ECO:0007669"/>
    <property type="project" value="UniProtKB-KW"/>
</dbReference>
<evidence type="ECO:0000256" key="1">
    <source>
        <dbReference type="ARBA" id="ARBA00023015"/>
    </source>
</evidence>
<dbReference type="SUPFAM" id="SSF46785">
    <property type="entry name" value="Winged helix' DNA-binding domain"/>
    <property type="match status" value="1"/>
</dbReference>
<dbReference type="InterPro" id="IPR000524">
    <property type="entry name" value="Tscrpt_reg_HTH_GntR"/>
</dbReference>
<keyword evidence="4" id="KW-0175">Coiled coil</keyword>
<dbReference type="Pfam" id="PF07729">
    <property type="entry name" value="FCD"/>
    <property type="match status" value="1"/>
</dbReference>
<feature type="domain" description="HTH gntR-type" evidence="5">
    <location>
        <begin position="10"/>
        <end position="77"/>
    </location>
</feature>
<dbReference type="CDD" id="cd07377">
    <property type="entry name" value="WHTH_GntR"/>
    <property type="match status" value="1"/>
</dbReference>
<gene>
    <name evidence="6" type="ordered locus">Sdel_0013</name>
</gene>
<dbReference type="PROSITE" id="PS50949">
    <property type="entry name" value="HTH_GNTR"/>
    <property type="match status" value="1"/>
</dbReference>
<dbReference type="InterPro" id="IPR036390">
    <property type="entry name" value="WH_DNA-bd_sf"/>
</dbReference>
<reference evidence="6 7" key="2">
    <citation type="journal article" date="2010" name="Stand. Genomic Sci.">
        <title>Complete genome sequence of Sulfurospirillum deleyianum type strain (5175).</title>
        <authorList>
            <person name="Sikorski J."/>
            <person name="Lapidus A."/>
            <person name="Copeland A."/>
            <person name="Glavina Del Rio T."/>
            <person name="Nolan M."/>
            <person name="Lucas S."/>
            <person name="Chen F."/>
            <person name="Tice H."/>
            <person name="Cheng J.F."/>
            <person name="Saunders E."/>
            <person name="Bruce D."/>
            <person name="Goodwin L."/>
            <person name="Pitluck S."/>
            <person name="Ovchinnikova G."/>
            <person name="Pati A."/>
            <person name="Ivanova N."/>
            <person name="Mavromatis K."/>
            <person name="Chen A."/>
            <person name="Palaniappan K."/>
            <person name="Chain P."/>
            <person name="Land M."/>
            <person name="Hauser L."/>
            <person name="Chang Y.J."/>
            <person name="Jeffries C.D."/>
            <person name="Brettin T."/>
            <person name="Detter J.C."/>
            <person name="Han C."/>
            <person name="Rohde M."/>
            <person name="Lang E."/>
            <person name="Spring S."/>
            <person name="Goker M."/>
            <person name="Bristow J."/>
            <person name="Eisen J.A."/>
            <person name="Markowitz V."/>
            <person name="Hugenholtz P."/>
            <person name="Kyrpides N.C."/>
            <person name="Klenk H.P."/>
        </authorList>
    </citation>
    <scope>NUCLEOTIDE SEQUENCE [LARGE SCALE GENOMIC DNA]</scope>
    <source>
        <strain evidence="7">ATCC 51133 / DSM 6946 / 5175</strain>
    </source>
</reference>
<name>D1B0Q7_SULD5</name>
<dbReference type="Pfam" id="PF00392">
    <property type="entry name" value="GntR"/>
    <property type="match status" value="1"/>
</dbReference>
<keyword evidence="7" id="KW-1185">Reference proteome</keyword>
<dbReference type="PANTHER" id="PTHR43537">
    <property type="entry name" value="TRANSCRIPTIONAL REGULATOR, GNTR FAMILY"/>
    <property type="match status" value="1"/>
</dbReference>
<dbReference type="EMBL" id="CP001816">
    <property type="protein sequence ID" value="ACZ11051.1"/>
    <property type="molecule type" value="Genomic_DNA"/>
</dbReference>
<accession>D1B0Q7</accession>
<keyword evidence="2" id="KW-0238">DNA-binding</keyword>
<keyword evidence="1" id="KW-0805">Transcription regulation</keyword>
<dbReference type="SMART" id="SM00345">
    <property type="entry name" value="HTH_GNTR"/>
    <property type="match status" value="1"/>
</dbReference>
<dbReference type="InterPro" id="IPR036388">
    <property type="entry name" value="WH-like_DNA-bd_sf"/>
</dbReference>
<evidence type="ECO:0000256" key="2">
    <source>
        <dbReference type="ARBA" id="ARBA00023125"/>
    </source>
</evidence>
<dbReference type="PANTHER" id="PTHR43537:SF45">
    <property type="entry name" value="GNTR FAMILY REGULATORY PROTEIN"/>
    <property type="match status" value="1"/>
</dbReference>
<sequence length="218" mass="24726">MINLQKVHMLPAREQVASMLRSSILSGGIAPGQSITLDSVGEQVGMSRTPVREAFQILAAEGLLELRQNRCAIVKGISVEAIKDHYEMRILLETEALKRACERMNEETLKAIKKVNEQGRRAKENGDTEAYNLANQAFHMTIWEAADSEKLKYFLSLLWNGLSMNRLVTAQEYATISFGDHEKIIEQLEKKEYEGACETMRQHIIYSMNSTLKNYKDA</sequence>
<protein>
    <submittedName>
        <fullName evidence="6">GntR domain protein</fullName>
    </submittedName>
</protein>
<reference evidence="7" key="1">
    <citation type="submission" date="2009-11" db="EMBL/GenBank/DDBJ databases">
        <title>The complete genome of Sulfurospirillum deleyianum DSM 6946.</title>
        <authorList>
            <consortium name="US DOE Joint Genome Institute (JGI-PGF)"/>
            <person name="Lucas S."/>
            <person name="Copeland A."/>
            <person name="Lapidus A."/>
            <person name="Glavina del Rio T."/>
            <person name="Dalin E."/>
            <person name="Tice H."/>
            <person name="Bruce D."/>
            <person name="Goodwin L."/>
            <person name="Pitluck S."/>
            <person name="Kyrpides N."/>
            <person name="Mavromatis K."/>
            <person name="Ivanova N."/>
            <person name="Ovchinnikova G."/>
            <person name="Munk A.C."/>
            <person name="Lu M."/>
            <person name="Brettin T."/>
            <person name="Detter J.C."/>
            <person name="Han C."/>
            <person name="Tapia R."/>
            <person name="Larimer F."/>
            <person name="Land M."/>
            <person name="Hauser L."/>
            <person name="Markowitz V."/>
            <person name="Cheng J.F."/>
            <person name="Hugenholtz P."/>
            <person name="Woyke T."/>
            <person name="Wu D."/>
            <person name="Aumann P."/>
            <person name="Schneider S."/>
            <person name="Lang E."/>
            <person name="Spring S."/>
            <person name="Klenk H.P."/>
            <person name="Eisen J.A."/>
        </authorList>
    </citation>
    <scope>NUCLEOTIDE SEQUENCE [LARGE SCALE GENOMIC DNA]</scope>
    <source>
        <strain evidence="7">ATCC 51133 / DSM 6946 / 5175</strain>
    </source>
</reference>
<evidence type="ECO:0000313" key="7">
    <source>
        <dbReference type="Proteomes" id="UP000002222"/>
    </source>
</evidence>
<dbReference type="STRING" id="525898.Sdel_0013"/>
<proteinExistence type="predicted"/>
<dbReference type="KEGG" id="sdl:Sdel_0013"/>
<dbReference type="InterPro" id="IPR011711">
    <property type="entry name" value="GntR_C"/>
</dbReference>